<dbReference type="GO" id="GO:0005634">
    <property type="term" value="C:nucleus"/>
    <property type="evidence" value="ECO:0007669"/>
    <property type="project" value="UniProtKB-SubCell"/>
</dbReference>
<comment type="subcellular location">
    <subcellularLocation>
        <location evidence="1">Nucleus</location>
    </subcellularLocation>
</comment>
<dbReference type="AlphaFoldDB" id="A0AAE1I0V6"/>
<feature type="domain" description="HAT C-terminal dimerisation" evidence="7">
    <location>
        <begin position="155"/>
        <end position="234"/>
    </location>
</feature>
<evidence type="ECO:0000256" key="3">
    <source>
        <dbReference type="ARBA" id="ARBA00022771"/>
    </source>
</evidence>
<accession>A0AAE1I0V6</accession>
<dbReference type="GO" id="GO:0008270">
    <property type="term" value="F:zinc ion binding"/>
    <property type="evidence" value="ECO:0007669"/>
    <property type="project" value="UniProtKB-KW"/>
</dbReference>
<evidence type="ECO:0000259" key="7">
    <source>
        <dbReference type="Pfam" id="PF05699"/>
    </source>
</evidence>
<dbReference type="Pfam" id="PF05699">
    <property type="entry name" value="Dimer_Tnp_hAT"/>
    <property type="match status" value="1"/>
</dbReference>
<evidence type="ECO:0000256" key="1">
    <source>
        <dbReference type="ARBA" id="ARBA00004123"/>
    </source>
</evidence>
<dbReference type="Proteomes" id="UP001219518">
    <property type="component" value="Unassembled WGS sequence"/>
</dbReference>
<name>A0AAE1I0V6_9NEOP</name>
<comment type="caution">
    <text evidence="8">The sequence shown here is derived from an EMBL/GenBank/DDBJ whole genome shotgun (WGS) entry which is preliminary data.</text>
</comment>
<evidence type="ECO:0000256" key="2">
    <source>
        <dbReference type="ARBA" id="ARBA00022723"/>
    </source>
</evidence>
<reference evidence="8" key="2">
    <citation type="journal article" date="2023" name="BMC Genomics">
        <title>Pest status, molecular evolution, and epigenetic factors derived from the genome assembly of Frankliniella fusca, a thysanopteran phytovirus vector.</title>
        <authorList>
            <person name="Catto M.A."/>
            <person name="Labadie P.E."/>
            <person name="Jacobson A.L."/>
            <person name="Kennedy G.G."/>
            <person name="Srinivasan R."/>
            <person name="Hunt B.G."/>
        </authorList>
    </citation>
    <scope>NUCLEOTIDE SEQUENCE</scope>
    <source>
        <strain evidence="8">PL_HMW_Pooled</strain>
    </source>
</reference>
<evidence type="ECO:0000256" key="6">
    <source>
        <dbReference type="SAM" id="MobiDB-lite"/>
    </source>
</evidence>
<evidence type="ECO:0000256" key="5">
    <source>
        <dbReference type="ARBA" id="ARBA00023242"/>
    </source>
</evidence>
<keyword evidence="9" id="KW-1185">Reference proteome</keyword>
<dbReference type="InterPro" id="IPR052035">
    <property type="entry name" value="ZnF_BED_domain_contain"/>
</dbReference>
<sequence>MTLRFTVKFEKEKEPTIQHVVPQYYELKDVVSPNPMDNDLFRSLKGRLANHLEDKLGKNIDMHHLMAAFLWPKWATLGGLSELKREEGHASVRRLMAEQAEILARRREGQPQDAEQIETTPTPAKRMRSLDSDSDTDEYSSLFSKWAPTPVARDELDKYLTVADPNVKSSELLEWWKNQSKLLPTLSRVARKVLGTPASSSASERRFGVAGRLITNRRNRLSPQTVFAILVLHDYVKKRGQLPPIPPNNS</sequence>
<dbReference type="InterPro" id="IPR012337">
    <property type="entry name" value="RNaseH-like_sf"/>
</dbReference>
<protein>
    <submittedName>
        <fullName evidence="8">AC9 transposase</fullName>
    </submittedName>
</protein>
<gene>
    <name evidence="8" type="ORF">KUF71_006470</name>
</gene>
<dbReference type="SUPFAM" id="SSF53098">
    <property type="entry name" value="Ribonuclease H-like"/>
    <property type="match status" value="1"/>
</dbReference>
<evidence type="ECO:0000313" key="9">
    <source>
        <dbReference type="Proteomes" id="UP001219518"/>
    </source>
</evidence>
<feature type="region of interest" description="Disordered" evidence="6">
    <location>
        <begin position="105"/>
        <end position="131"/>
    </location>
</feature>
<proteinExistence type="predicted"/>
<dbReference type="InterPro" id="IPR008906">
    <property type="entry name" value="HATC_C_dom"/>
</dbReference>
<dbReference type="PANTHER" id="PTHR46481:SF10">
    <property type="entry name" value="ZINC FINGER BED DOMAIN-CONTAINING PROTEIN 39"/>
    <property type="match status" value="1"/>
</dbReference>
<keyword evidence="4" id="KW-0862">Zinc</keyword>
<dbReference type="EMBL" id="JAHWGI010001426">
    <property type="protein sequence ID" value="KAK3931452.1"/>
    <property type="molecule type" value="Genomic_DNA"/>
</dbReference>
<dbReference type="PANTHER" id="PTHR46481">
    <property type="entry name" value="ZINC FINGER BED DOMAIN-CONTAINING PROTEIN 4"/>
    <property type="match status" value="1"/>
</dbReference>
<reference evidence="8" key="1">
    <citation type="submission" date="2021-07" db="EMBL/GenBank/DDBJ databases">
        <authorList>
            <person name="Catto M.A."/>
            <person name="Jacobson A."/>
            <person name="Kennedy G."/>
            <person name="Labadie P."/>
            <person name="Hunt B.G."/>
            <person name="Srinivasan R."/>
        </authorList>
    </citation>
    <scope>NUCLEOTIDE SEQUENCE</scope>
    <source>
        <strain evidence="8">PL_HMW_Pooled</strain>
        <tissue evidence="8">Head</tissue>
    </source>
</reference>
<evidence type="ECO:0000256" key="4">
    <source>
        <dbReference type="ARBA" id="ARBA00022833"/>
    </source>
</evidence>
<keyword evidence="5" id="KW-0539">Nucleus</keyword>
<keyword evidence="3" id="KW-0863">Zinc-finger</keyword>
<organism evidence="8 9">
    <name type="scientific">Frankliniella fusca</name>
    <dbReference type="NCBI Taxonomy" id="407009"/>
    <lineage>
        <taxon>Eukaryota</taxon>
        <taxon>Metazoa</taxon>
        <taxon>Ecdysozoa</taxon>
        <taxon>Arthropoda</taxon>
        <taxon>Hexapoda</taxon>
        <taxon>Insecta</taxon>
        <taxon>Pterygota</taxon>
        <taxon>Neoptera</taxon>
        <taxon>Paraneoptera</taxon>
        <taxon>Thysanoptera</taxon>
        <taxon>Terebrantia</taxon>
        <taxon>Thripoidea</taxon>
        <taxon>Thripidae</taxon>
        <taxon>Frankliniella</taxon>
    </lineage>
</organism>
<keyword evidence="2" id="KW-0479">Metal-binding</keyword>
<dbReference type="GO" id="GO:0046983">
    <property type="term" value="F:protein dimerization activity"/>
    <property type="evidence" value="ECO:0007669"/>
    <property type="project" value="InterPro"/>
</dbReference>
<evidence type="ECO:0000313" key="8">
    <source>
        <dbReference type="EMBL" id="KAK3931452.1"/>
    </source>
</evidence>